<dbReference type="Gene3D" id="3.40.50.1820">
    <property type="entry name" value="alpha/beta hydrolase"/>
    <property type="match status" value="1"/>
</dbReference>
<dbReference type="GO" id="GO:0019748">
    <property type="term" value="P:secondary metabolic process"/>
    <property type="evidence" value="ECO:0007669"/>
    <property type="project" value="TreeGrafter"/>
</dbReference>
<dbReference type="InterPro" id="IPR005645">
    <property type="entry name" value="FSH-like_dom"/>
</dbReference>
<evidence type="ECO:0000259" key="2">
    <source>
        <dbReference type="Pfam" id="PF03959"/>
    </source>
</evidence>
<evidence type="ECO:0000256" key="1">
    <source>
        <dbReference type="ARBA" id="ARBA00022801"/>
    </source>
</evidence>
<accession>A0A6A6ACW9</accession>
<protein>
    <recommendedName>
        <fullName evidence="2">Serine hydrolase domain-containing protein</fullName>
    </recommendedName>
</protein>
<dbReference type="GO" id="GO:0005737">
    <property type="term" value="C:cytoplasm"/>
    <property type="evidence" value="ECO:0007669"/>
    <property type="project" value="TreeGrafter"/>
</dbReference>
<evidence type="ECO:0000313" key="3">
    <source>
        <dbReference type="EMBL" id="KAF2129620.1"/>
    </source>
</evidence>
<dbReference type="InterPro" id="IPR029058">
    <property type="entry name" value="AB_hydrolase_fold"/>
</dbReference>
<dbReference type="PANTHER" id="PTHR48070">
    <property type="entry name" value="ESTERASE OVCA2"/>
    <property type="match status" value="1"/>
</dbReference>
<dbReference type="AlphaFoldDB" id="A0A6A6ACW9"/>
<dbReference type="OrthoDB" id="2094269at2759"/>
<dbReference type="Proteomes" id="UP000799771">
    <property type="component" value="Unassembled WGS sequence"/>
</dbReference>
<name>A0A6A6ACW9_9PLEO</name>
<sequence>MPVRVLCLHGQGVNSAVFQKQTAPEVRDHYPPPYLTWYNTPTVDKVKDSHSQIQQIVEKQGPFDAVMGFGQGAAVAASLLLHQKLESKPPSFKAAVFISSPIPFARNTQYHMFHPTVDKVHIRVPTGHVMGTQDKWFCHSKDLVGLCQEEWRVVLQYHGGHEVPRTYTEEICDVVETMFGLLRE</sequence>
<organism evidence="3 4">
    <name type="scientific">Dothidotthia symphoricarpi CBS 119687</name>
    <dbReference type="NCBI Taxonomy" id="1392245"/>
    <lineage>
        <taxon>Eukaryota</taxon>
        <taxon>Fungi</taxon>
        <taxon>Dikarya</taxon>
        <taxon>Ascomycota</taxon>
        <taxon>Pezizomycotina</taxon>
        <taxon>Dothideomycetes</taxon>
        <taxon>Pleosporomycetidae</taxon>
        <taxon>Pleosporales</taxon>
        <taxon>Dothidotthiaceae</taxon>
        <taxon>Dothidotthia</taxon>
    </lineage>
</organism>
<feature type="domain" description="Serine hydrolase" evidence="2">
    <location>
        <begin position="33"/>
        <end position="166"/>
    </location>
</feature>
<keyword evidence="4" id="KW-1185">Reference proteome</keyword>
<dbReference type="SUPFAM" id="SSF53474">
    <property type="entry name" value="alpha/beta-Hydrolases"/>
    <property type="match status" value="1"/>
</dbReference>
<keyword evidence="1" id="KW-0378">Hydrolase</keyword>
<dbReference type="Pfam" id="PF03959">
    <property type="entry name" value="FSH1"/>
    <property type="match status" value="1"/>
</dbReference>
<dbReference type="GO" id="GO:0016787">
    <property type="term" value="F:hydrolase activity"/>
    <property type="evidence" value="ECO:0007669"/>
    <property type="project" value="UniProtKB-KW"/>
</dbReference>
<dbReference type="PANTHER" id="PTHR48070:SF7">
    <property type="entry name" value="SERINE HYDROLASE FSH DOMAIN-CONTAINING PROTEIN-RELATED"/>
    <property type="match status" value="1"/>
</dbReference>
<proteinExistence type="predicted"/>
<dbReference type="EMBL" id="ML977506">
    <property type="protein sequence ID" value="KAF2129620.1"/>
    <property type="molecule type" value="Genomic_DNA"/>
</dbReference>
<evidence type="ECO:0000313" key="4">
    <source>
        <dbReference type="Proteomes" id="UP000799771"/>
    </source>
</evidence>
<dbReference type="GO" id="GO:0005634">
    <property type="term" value="C:nucleus"/>
    <property type="evidence" value="ECO:0007669"/>
    <property type="project" value="TreeGrafter"/>
</dbReference>
<dbReference type="InterPro" id="IPR050593">
    <property type="entry name" value="LovG"/>
</dbReference>
<dbReference type="GeneID" id="54413347"/>
<dbReference type="RefSeq" id="XP_033524009.1">
    <property type="nucleotide sequence ID" value="XM_033672915.1"/>
</dbReference>
<gene>
    <name evidence="3" type="ORF">P153DRAFT_431540</name>
</gene>
<reference evidence="3" key="1">
    <citation type="journal article" date="2020" name="Stud. Mycol.">
        <title>101 Dothideomycetes genomes: a test case for predicting lifestyles and emergence of pathogens.</title>
        <authorList>
            <person name="Haridas S."/>
            <person name="Albert R."/>
            <person name="Binder M."/>
            <person name="Bloem J."/>
            <person name="Labutti K."/>
            <person name="Salamov A."/>
            <person name="Andreopoulos B."/>
            <person name="Baker S."/>
            <person name="Barry K."/>
            <person name="Bills G."/>
            <person name="Bluhm B."/>
            <person name="Cannon C."/>
            <person name="Castanera R."/>
            <person name="Culley D."/>
            <person name="Daum C."/>
            <person name="Ezra D."/>
            <person name="Gonzalez J."/>
            <person name="Henrissat B."/>
            <person name="Kuo A."/>
            <person name="Liang C."/>
            <person name="Lipzen A."/>
            <person name="Lutzoni F."/>
            <person name="Magnuson J."/>
            <person name="Mondo S."/>
            <person name="Nolan M."/>
            <person name="Ohm R."/>
            <person name="Pangilinan J."/>
            <person name="Park H.-J."/>
            <person name="Ramirez L."/>
            <person name="Alfaro M."/>
            <person name="Sun H."/>
            <person name="Tritt A."/>
            <person name="Yoshinaga Y."/>
            <person name="Zwiers L.-H."/>
            <person name="Turgeon B."/>
            <person name="Goodwin S."/>
            <person name="Spatafora J."/>
            <person name="Crous P."/>
            <person name="Grigoriev I."/>
        </authorList>
    </citation>
    <scope>NUCLEOTIDE SEQUENCE</scope>
    <source>
        <strain evidence="3">CBS 119687</strain>
    </source>
</reference>